<dbReference type="AlphaFoldDB" id="A0A518KDS4"/>
<evidence type="ECO:0000313" key="2">
    <source>
        <dbReference type="EMBL" id="QDV75944.1"/>
    </source>
</evidence>
<reference evidence="2 3" key="1">
    <citation type="submission" date="2019-02" db="EMBL/GenBank/DDBJ databases">
        <title>Deep-cultivation of Planctomycetes and their phenomic and genomic characterization uncovers novel biology.</title>
        <authorList>
            <person name="Wiegand S."/>
            <person name="Jogler M."/>
            <person name="Boedeker C."/>
            <person name="Pinto D."/>
            <person name="Vollmers J."/>
            <person name="Rivas-Marin E."/>
            <person name="Kohn T."/>
            <person name="Peeters S.H."/>
            <person name="Heuer A."/>
            <person name="Rast P."/>
            <person name="Oberbeckmann S."/>
            <person name="Bunk B."/>
            <person name="Jeske O."/>
            <person name="Meyerdierks A."/>
            <person name="Storesund J.E."/>
            <person name="Kallscheuer N."/>
            <person name="Luecker S."/>
            <person name="Lage O.M."/>
            <person name="Pohl T."/>
            <person name="Merkel B.J."/>
            <person name="Hornburger P."/>
            <person name="Mueller R.-W."/>
            <person name="Bruemmer F."/>
            <person name="Labrenz M."/>
            <person name="Spormann A.M."/>
            <person name="Op den Camp H."/>
            <person name="Overmann J."/>
            <person name="Amann R."/>
            <person name="Jetten M.S.M."/>
            <person name="Mascher T."/>
            <person name="Medema M.H."/>
            <person name="Devos D.P."/>
            <person name="Kaster A.-K."/>
            <person name="Ovreas L."/>
            <person name="Rohde M."/>
            <person name="Galperin M.Y."/>
            <person name="Jogler C."/>
        </authorList>
    </citation>
    <scope>NUCLEOTIDE SEQUENCE [LARGE SCALE GENOMIC DNA]</scope>
    <source>
        <strain evidence="2 3">Spa11</strain>
    </source>
</reference>
<evidence type="ECO:0008006" key="4">
    <source>
        <dbReference type="Google" id="ProtNLM"/>
    </source>
</evidence>
<evidence type="ECO:0000256" key="1">
    <source>
        <dbReference type="SAM" id="SignalP"/>
    </source>
</evidence>
<feature type="chain" id="PRO_5022066642" description="PEP-CTERM protein-sorting domain-containing protein" evidence="1">
    <location>
        <begin position="22"/>
        <end position="324"/>
    </location>
</feature>
<dbReference type="RefSeq" id="WP_145116182.1">
    <property type="nucleotide sequence ID" value="NZ_CP036349.1"/>
</dbReference>
<name>A0A518KDS4_9BACT</name>
<dbReference type="EMBL" id="CP036349">
    <property type="protein sequence ID" value="QDV75944.1"/>
    <property type="molecule type" value="Genomic_DNA"/>
</dbReference>
<proteinExistence type="predicted"/>
<keyword evidence="1" id="KW-0732">Signal</keyword>
<evidence type="ECO:0000313" key="3">
    <source>
        <dbReference type="Proteomes" id="UP000316426"/>
    </source>
</evidence>
<accession>A0A518KDS4</accession>
<feature type="signal peptide" evidence="1">
    <location>
        <begin position="1"/>
        <end position="21"/>
    </location>
</feature>
<dbReference type="Proteomes" id="UP000316426">
    <property type="component" value="Chromosome"/>
</dbReference>
<dbReference type="KEGG" id="bmei:Spa11_41670"/>
<protein>
    <recommendedName>
        <fullName evidence="4">PEP-CTERM protein-sorting domain-containing protein</fullName>
    </recommendedName>
</protein>
<organism evidence="2 3">
    <name type="scientific">Botrimarina mediterranea</name>
    <dbReference type="NCBI Taxonomy" id="2528022"/>
    <lineage>
        <taxon>Bacteria</taxon>
        <taxon>Pseudomonadati</taxon>
        <taxon>Planctomycetota</taxon>
        <taxon>Planctomycetia</taxon>
        <taxon>Pirellulales</taxon>
        <taxon>Lacipirellulaceae</taxon>
        <taxon>Botrimarina</taxon>
    </lineage>
</organism>
<gene>
    <name evidence="2" type="ORF">Spa11_41670</name>
</gene>
<sequence precursor="true">MKRTMCAALAALASAAVPAAAAPLFTENFDTNATTRWSTPIVDAEIGVFDGSVIYGFDYTPIGIPAAPNGGGKALFMEVNLNNQTGAQGESVVILANDVTLPSGNFKLTMDVWFNVESSNGGTTEFGVFGVHAAAPNDPTNDAVTDDAPFQFGISNGNGLSWIASGDSGASNDFVRFVDPNNAGGGSQLNLGNYDSRPPIPGLADQSGLGPRNTWIEVGIEKTGSTYIFSINGSPIDTYEDVGGVLSGGTIMVGYNDAFNSVADLNLQPGPDPNPLVDDGLWEGDELFGSAHFILIDNIVLVPEPTSATLGFLAFAVFVARRRS</sequence>
<keyword evidence="3" id="KW-1185">Reference proteome</keyword>